<keyword evidence="5 9" id="KW-0798">TonB box</keyword>
<reference evidence="12" key="1">
    <citation type="submission" date="2023-06" db="EMBL/GenBank/DDBJ databases">
        <title>Genomic of Agaribacillus aureum.</title>
        <authorList>
            <person name="Wang G."/>
        </authorList>
    </citation>
    <scope>NUCLEOTIDE SEQUENCE</scope>
    <source>
        <strain evidence="12">BMA12</strain>
    </source>
</reference>
<comment type="caution">
    <text evidence="12">The sequence shown here is derived from an EMBL/GenBank/DDBJ whole genome shotgun (WGS) entry which is preliminary data.</text>
</comment>
<keyword evidence="6 8" id="KW-0472">Membrane</keyword>
<dbReference type="Proteomes" id="UP001172083">
    <property type="component" value="Unassembled WGS sequence"/>
</dbReference>
<keyword evidence="13" id="KW-1185">Reference proteome</keyword>
<evidence type="ECO:0000256" key="2">
    <source>
        <dbReference type="ARBA" id="ARBA00022448"/>
    </source>
</evidence>
<dbReference type="Gene3D" id="2.60.40.1120">
    <property type="entry name" value="Carboxypeptidase-like, regulatory domain"/>
    <property type="match status" value="1"/>
</dbReference>
<dbReference type="Pfam" id="PF00593">
    <property type="entry name" value="TonB_dep_Rec_b-barrel"/>
    <property type="match status" value="1"/>
</dbReference>
<feature type="domain" description="TonB-dependent receptor plug" evidence="11">
    <location>
        <begin position="220"/>
        <end position="325"/>
    </location>
</feature>
<keyword evidence="7 8" id="KW-0998">Cell outer membrane</keyword>
<evidence type="ECO:0000256" key="9">
    <source>
        <dbReference type="RuleBase" id="RU003357"/>
    </source>
</evidence>
<dbReference type="InterPro" id="IPR000531">
    <property type="entry name" value="Beta-barrel_TonB"/>
</dbReference>
<comment type="similarity">
    <text evidence="8 9">Belongs to the TonB-dependent receptor family.</text>
</comment>
<dbReference type="Pfam" id="PF13715">
    <property type="entry name" value="CarbopepD_reg_2"/>
    <property type="match status" value="1"/>
</dbReference>
<dbReference type="InterPro" id="IPR036942">
    <property type="entry name" value="Beta-barrel_TonB_sf"/>
</dbReference>
<dbReference type="SUPFAM" id="SSF56935">
    <property type="entry name" value="Porins"/>
    <property type="match status" value="1"/>
</dbReference>
<dbReference type="Gene3D" id="2.40.170.20">
    <property type="entry name" value="TonB-dependent receptor, beta-barrel domain"/>
    <property type="match status" value="1"/>
</dbReference>
<evidence type="ECO:0000313" key="12">
    <source>
        <dbReference type="EMBL" id="MDN5210836.1"/>
    </source>
</evidence>
<sequence length="1116" mass="122182">MSRYAIFGIFLQCIFYSFLFAGNSKAQKTSIHDVQIVIELNNASLESALKRIEHLTNFEFVYKKKSIDSGKRINMKGGQISLGEILRNFSKEFDLQFKRINETIFVREKAENENTLVTDITHGLVWYDKEISGKVTDENGNELPGVNVLVKGTSIGVVTDLDGNYTIGVPDEATALIYSYVGYISEEVEIGARSVIDVKLVPDLETLSEVVIVGYGTQKKANLTGAVATVTSKDIDSRPITSLATALQGTTSGVFVNQNSGQPGRDNVLIRIRGVGTLNNANPLVLVDGIEAPLNNINPSDIESITVLKDAASSAIYGSRAANGVVLVTTKRGNVNAKPSFTYDGYVGTTEAVRLPGMVNDAVLFAQLRNEAATNFGNSPIYSDDQIAAFRTRASEINTNWVDELFNAAPIQQHNFGLAGGSGRTNFRLSFGYLDQDGTVPNSQFERYNARLNLDTKVNDQVKIGTSVSLVRGDRDSQIDDLGNIGSAITRALQAHPTYPVRDAQGRWAIADPAFSNVSRGNPLAEAEATTFRNLTNDFLGNAYIEYMPLTGLTIKGTVAANYQTTNNSTFNRSVSVYNWNTGEENVLNAIRSASESNSQSLNITTWLTASYDKSFGEHNFQALVGYNQEESNSSDFRAFRNGHLSNSVSSLDAGVASSSTNGGNKTAWGLRSYFGRVSYNFSNRYLFEANVRVDGSSRFLNDKWGTFPSFSAGWVISQENFMQGVSAIDFLKVRASWGQLGNQNIGNFAFAKRLDLSQAYNFGGSVVPGVAQTTLGNADLSWETSTMTNIGIDLGLFDNLTLEADYFIKTTSDILLDVPISVLSGFNTQIANASEVENKGWEIGLSFDKEFGDLVFGVSGNVTHVNTEVTELNPNIDAGEIDRFIDGRRILEQGSPINAFYGLRSIGIFQSQQEVDNAPDQSQLHGQFGPGDLRFEDVNGDGVVNADDRVVIGKEDPTWTYGFTVRLGYKGFDLAAIFQGAADFNSYAGEELADPFFNIAGLQDRWVDRWTPENPGASMPRLYFSTGPSNSIANSFFVFDRSYLRFKNLQIGYSLPQNILNNIFLEKVRIYVNGSNLFTITDFPYFDPERPSGADRGGQGFPNLRIFSGGVSLTF</sequence>
<keyword evidence="2 8" id="KW-0813">Transport</keyword>
<dbReference type="PROSITE" id="PS52016">
    <property type="entry name" value="TONB_DEPENDENT_REC_3"/>
    <property type="match status" value="1"/>
</dbReference>
<dbReference type="InterPro" id="IPR023996">
    <property type="entry name" value="TonB-dep_OMP_SusC/RagA"/>
</dbReference>
<evidence type="ECO:0000259" key="11">
    <source>
        <dbReference type="Pfam" id="PF07715"/>
    </source>
</evidence>
<evidence type="ECO:0000256" key="4">
    <source>
        <dbReference type="ARBA" id="ARBA00022692"/>
    </source>
</evidence>
<gene>
    <name evidence="12" type="ORF">QQ020_02215</name>
</gene>
<dbReference type="InterPro" id="IPR012910">
    <property type="entry name" value="Plug_dom"/>
</dbReference>
<accession>A0ABT8L1A9</accession>
<dbReference type="Gene3D" id="2.170.130.10">
    <property type="entry name" value="TonB-dependent receptor, plug domain"/>
    <property type="match status" value="1"/>
</dbReference>
<protein>
    <submittedName>
        <fullName evidence="12">SusC/RagA family TonB-linked outer membrane protein</fullName>
    </submittedName>
</protein>
<dbReference type="NCBIfam" id="TIGR04056">
    <property type="entry name" value="OMP_RagA_SusC"/>
    <property type="match status" value="1"/>
</dbReference>
<dbReference type="InterPro" id="IPR037066">
    <property type="entry name" value="Plug_dom_sf"/>
</dbReference>
<keyword evidence="4 8" id="KW-0812">Transmembrane</keyword>
<evidence type="ECO:0000256" key="1">
    <source>
        <dbReference type="ARBA" id="ARBA00004571"/>
    </source>
</evidence>
<dbReference type="SUPFAM" id="SSF49464">
    <property type="entry name" value="Carboxypeptidase regulatory domain-like"/>
    <property type="match status" value="1"/>
</dbReference>
<dbReference type="InterPro" id="IPR023997">
    <property type="entry name" value="TonB-dep_OMP_SusC/RagA_CS"/>
</dbReference>
<dbReference type="InterPro" id="IPR039426">
    <property type="entry name" value="TonB-dep_rcpt-like"/>
</dbReference>
<dbReference type="InterPro" id="IPR008969">
    <property type="entry name" value="CarboxyPept-like_regulatory"/>
</dbReference>
<name>A0ABT8L1A9_9BACT</name>
<evidence type="ECO:0000256" key="7">
    <source>
        <dbReference type="ARBA" id="ARBA00023237"/>
    </source>
</evidence>
<proteinExistence type="inferred from homology"/>
<evidence type="ECO:0000313" key="13">
    <source>
        <dbReference type="Proteomes" id="UP001172083"/>
    </source>
</evidence>
<dbReference type="EMBL" id="JAUJEB010000001">
    <property type="protein sequence ID" value="MDN5210836.1"/>
    <property type="molecule type" value="Genomic_DNA"/>
</dbReference>
<dbReference type="Pfam" id="PF07715">
    <property type="entry name" value="Plug"/>
    <property type="match status" value="1"/>
</dbReference>
<evidence type="ECO:0000256" key="5">
    <source>
        <dbReference type="ARBA" id="ARBA00023077"/>
    </source>
</evidence>
<organism evidence="12 13">
    <name type="scientific">Agaribacillus aureus</name>
    <dbReference type="NCBI Taxonomy" id="3051825"/>
    <lineage>
        <taxon>Bacteria</taxon>
        <taxon>Pseudomonadati</taxon>
        <taxon>Bacteroidota</taxon>
        <taxon>Cytophagia</taxon>
        <taxon>Cytophagales</taxon>
        <taxon>Splendidivirgaceae</taxon>
        <taxon>Agaribacillus</taxon>
    </lineage>
</organism>
<evidence type="ECO:0000256" key="3">
    <source>
        <dbReference type="ARBA" id="ARBA00022452"/>
    </source>
</evidence>
<evidence type="ECO:0000256" key="8">
    <source>
        <dbReference type="PROSITE-ProRule" id="PRU01360"/>
    </source>
</evidence>
<keyword evidence="3 8" id="KW-1134">Transmembrane beta strand</keyword>
<dbReference type="NCBIfam" id="TIGR04057">
    <property type="entry name" value="SusC_RagA_signa"/>
    <property type="match status" value="1"/>
</dbReference>
<feature type="domain" description="TonB-dependent receptor-like beta-barrel" evidence="10">
    <location>
        <begin position="536"/>
        <end position="873"/>
    </location>
</feature>
<comment type="subcellular location">
    <subcellularLocation>
        <location evidence="1 8">Cell outer membrane</location>
        <topology evidence="1 8">Multi-pass membrane protein</topology>
    </subcellularLocation>
</comment>
<dbReference type="RefSeq" id="WP_346756176.1">
    <property type="nucleotide sequence ID" value="NZ_JAUJEB010000001.1"/>
</dbReference>
<evidence type="ECO:0000259" key="10">
    <source>
        <dbReference type="Pfam" id="PF00593"/>
    </source>
</evidence>
<evidence type="ECO:0000256" key="6">
    <source>
        <dbReference type="ARBA" id="ARBA00023136"/>
    </source>
</evidence>